<evidence type="ECO:0000256" key="4">
    <source>
        <dbReference type="ARBA" id="ARBA00022692"/>
    </source>
</evidence>
<feature type="signal peptide" evidence="8">
    <location>
        <begin position="1"/>
        <end position="18"/>
    </location>
</feature>
<dbReference type="PANTHER" id="PTHR10332">
    <property type="entry name" value="EQUILIBRATIVE NUCLEOSIDE TRANSPORTER"/>
    <property type="match status" value="1"/>
</dbReference>
<evidence type="ECO:0000256" key="6">
    <source>
        <dbReference type="ARBA" id="ARBA00023136"/>
    </source>
</evidence>
<dbReference type="GO" id="GO:0005337">
    <property type="term" value="F:nucleoside transmembrane transporter activity"/>
    <property type="evidence" value="ECO:0007669"/>
    <property type="project" value="InterPro"/>
</dbReference>
<evidence type="ECO:0000256" key="3">
    <source>
        <dbReference type="ARBA" id="ARBA00022448"/>
    </source>
</evidence>
<evidence type="ECO:0000256" key="5">
    <source>
        <dbReference type="ARBA" id="ARBA00022989"/>
    </source>
</evidence>
<proteinExistence type="inferred from homology"/>
<accession>A0A2T8KS64</accession>
<organism evidence="9">
    <name type="scientific">Panicum hallii</name>
    <dbReference type="NCBI Taxonomy" id="206008"/>
    <lineage>
        <taxon>Eukaryota</taxon>
        <taxon>Viridiplantae</taxon>
        <taxon>Streptophyta</taxon>
        <taxon>Embryophyta</taxon>
        <taxon>Tracheophyta</taxon>
        <taxon>Spermatophyta</taxon>
        <taxon>Magnoliopsida</taxon>
        <taxon>Liliopsida</taxon>
        <taxon>Poales</taxon>
        <taxon>Poaceae</taxon>
        <taxon>PACMAD clade</taxon>
        <taxon>Panicoideae</taxon>
        <taxon>Panicodae</taxon>
        <taxon>Paniceae</taxon>
        <taxon>Panicinae</taxon>
        <taxon>Panicum</taxon>
        <taxon>Panicum sect. Panicum</taxon>
    </lineage>
</organism>
<dbReference type="EMBL" id="CM008047">
    <property type="protein sequence ID" value="PVH65037.1"/>
    <property type="molecule type" value="Genomic_DNA"/>
</dbReference>
<evidence type="ECO:0000256" key="7">
    <source>
        <dbReference type="SAM" id="Phobius"/>
    </source>
</evidence>
<comment type="subcellular location">
    <subcellularLocation>
        <location evidence="1">Membrane</location>
        <topology evidence="1">Multi-pass membrane protein</topology>
    </subcellularLocation>
</comment>
<keyword evidence="8" id="KW-0732">Signal</keyword>
<protein>
    <submittedName>
        <fullName evidence="9">Uncharacterized protein</fullName>
    </submittedName>
</protein>
<feature type="chain" id="PRO_5015692688" evidence="8">
    <location>
        <begin position="19"/>
        <end position="97"/>
    </location>
</feature>
<keyword evidence="6 7" id="KW-0472">Membrane</keyword>
<evidence type="ECO:0000256" key="8">
    <source>
        <dbReference type="SAM" id="SignalP"/>
    </source>
</evidence>
<sequence>MLVCFVLVNGCLFSWNSMLTIEDYYVYLFPKNHPTRVLTPVYQPFALGVTALLTYHEAKINTRLRILTGYTLLFLSSFAIIIVSAILSPRQIQIHLY</sequence>
<keyword evidence="5 7" id="KW-1133">Transmembrane helix</keyword>
<dbReference type="InterPro" id="IPR002259">
    <property type="entry name" value="Eqnu_transpt"/>
</dbReference>
<name>A0A2T8KS64_9POAL</name>
<evidence type="ECO:0000256" key="1">
    <source>
        <dbReference type="ARBA" id="ARBA00004141"/>
    </source>
</evidence>
<feature type="transmembrane region" description="Helical" evidence="7">
    <location>
        <begin position="37"/>
        <end position="55"/>
    </location>
</feature>
<evidence type="ECO:0000256" key="2">
    <source>
        <dbReference type="ARBA" id="ARBA00007965"/>
    </source>
</evidence>
<feature type="transmembrane region" description="Helical" evidence="7">
    <location>
        <begin position="67"/>
        <end position="87"/>
    </location>
</feature>
<dbReference type="Proteomes" id="UP000243499">
    <property type="component" value="Chromosome 2"/>
</dbReference>
<dbReference type="GO" id="GO:0005886">
    <property type="term" value="C:plasma membrane"/>
    <property type="evidence" value="ECO:0007669"/>
    <property type="project" value="TreeGrafter"/>
</dbReference>
<comment type="similarity">
    <text evidence="2">Belongs to the SLC29A/ENT transporter (TC 2.A.57) family.</text>
</comment>
<keyword evidence="4 7" id="KW-0812">Transmembrane</keyword>
<gene>
    <name evidence="9" type="ORF">PAHAL_2G407700</name>
</gene>
<dbReference type="AlphaFoldDB" id="A0A2T8KS64"/>
<keyword evidence="3" id="KW-0813">Transport</keyword>
<dbReference type="Gramene" id="PVH65037">
    <property type="protein sequence ID" value="PVH65037"/>
    <property type="gene ID" value="PAHAL_2G407700"/>
</dbReference>
<evidence type="ECO:0000313" key="9">
    <source>
        <dbReference type="EMBL" id="PVH65037.1"/>
    </source>
</evidence>
<reference evidence="9" key="1">
    <citation type="submission" date="2018-04" db="EMBL/GenBank/DDBJ databases">
        <title>WGS assembly of Panicum hallii.</title>
        <authorList>
            <person name="Lovell J."/>
            <person name="Jenkins J."/>
            <person name="Lowry D."/>
            <person name="Mamidi S."/>
            <person name="Sreedasyam A."/>
            <person name="Weng X."/>
            <person name="Barry K."/>
            <person name="Bonette J."/>
            <person name="Campitelli B."/>
            <person name="Daum C."/>
            <person name="Gordon S."/>
            <person name="Gould B."/>
            <person name="Lipzen A."/>
            <person name="Macqueen A."/>
            <person name="Palacio-Mejia J."/>
            <person name="Plott C."/>
            <person name="Shakirov E."/>
            <person name="Shu S."/>
            <person name="Yoshinaga Y."/>
            <person name="Zane M."/>
            <person name="Rokhsar D."/>
            <person name="Grimwood J."/>
            <person name="Schmutz J."/>
            <person name="Juenger T."/>
        </authorList>
    </citation>
    <scope>NUCLEOTIDE SEQUENCE [LARGE SCALE GENOMIC DNA]</scope>
    <source>
        <strain evidence="9">FIL2</strain>
    </source>
</reference>
<dbReference type="PANTHER" id="PTHR10332:SF30">
    <property type="entry name" value="EQUILIBRATIVE NUCLEOTIDE TRANSPORTER 2"/>
    <property type="match status" value="1"/>
</dbReference>